<dbReference type="Proteomes" id="UP000323142">
    <property type="component" value="Unassembled WGS sequence"/>
</dbReference>
<comment type="caution">
    <text evidence="1">The sequence shown here is derived from an EMBL/GenBank/DDBJ whole genome shotgun (WGS) entry which is preliminary data.</text>
</comment>
<dbReference type="AlphaFoldDB" id="A0A5B2VH31"/>
<dbReference type="InterPro" id="IPR020049">
    <property type="entry name" value="Major_capsid-like"/>
</dbReference>
<accession>A0A5B2VH31</accession>
<dbReference type="Pfam" id="PF09950">
    <property type="entry name" value="Major_capside"/>
    <property type="match status" value="1"/>
</dbReference>
<protein>
    <submittedName>
        <fullName evidence="1">DUF2184 domain-containing protein</fullName>
    </submittedName>
</protein>
<reference evidence="1 2" key="2">
    <citation type="submission" date="2019-09" db="EMBL/GenBank/DDBJ databases">
        <authorList>
            <person name="Jin C."/>
        </authorList>
    </citation>
    <scope>NUCLEOTIDE SEQUENCE [LARGE SCALE GENOMIC DNA]</scope>
    <source>
        <strain evidence="1 2">BN140002</strain>
    </source>
</reference>
<dbReference type="PIRSF" id="PIRSF029202">
    <property type="entry name" value="UCP029202"/>
    <property type="match status" value="1"/>
</dbReference>
<organism evidence="1 2">
    <name type="scientific">Salinarimonas soli</name>
    <dbReference type="NCBI Taxonomy" id="1638099"/>
    <lineage>
        <taxon>Bacteria</taxon>
        <taxon>Pseudomonadati</taxon>
        <taxon>Pseudomonadota</taxon>
        <taxon>Alphaproteobacteria</taxon>
        <taxon>Hyphomicrobiales</taxon>
        <taxon>Salinarimonadaceae</taxon>
        <taxon>Salinarimonas</taxon>
    </lineage>
</organism>
<evidence type="ECO:0000313" key="1">
    <source>
        <dbReference type="EMBL" id="KAA2237810.1"/>
    </source>
</evidence>
<proteinExistence type="predicted"/>
<evidence type="ECO:0000313" key="2">
    <source>
        <dbReference type="Proteomes" id="UP000323142"/>
    </source>
</evidence>
<keyword evidence="2" id="KW-1185">Reference proteome</keyword>
<dbReference type="OrthoDB" id="8437797at2"/>
<gene>
    <name evidence="1" type="ORF">F0L46_08330</name>
</gene>
<name>A0A5B2VH31_9HYPH</name>
<reference evidence="1 2" key="1">
    <citation type="submission" date="2019-09" db="EMBL/GenBank/DDBJ databases">
        <title>Salinarimonas rosea gen. nov., sp. nov., a new member of the a-2 subgroup of the Proteobacteria.</title>
        <authorList>
            <person name="Liu J."/>
        </authorList>
    </citation>
    <scope>NUCLEOTIDE SEQUENCE [LARGE SCALE GENOMIC DNA]</scope>
    <source>
        <strain evidence="1 2">BN140002</strain>
    </source>
</reference>
<dbReference type="EMBL" id="VUOA01000018">
    <property type="protein sequence ID" value="KAA2237810.1"/>
    <property type="molecule type" value="Genomic_DNA"/>
</dbReference>
<sequence length="341" mass="36882">MARPYIARPLEAARYLRDAFQTFDQATMDSAGAFLVGELERLDPMIHEPLVSTTWSRDIDLRTDVQMGDTSSSYTVSSFGGGGGVTPSGINWASTEQTASPRVSVDIGKIPSPLGLWSGEVAYTIPELESARITGRPIDTQMVSVLNLKHQMDVDQMVYVGDATINLTGLANSAQVSNVSNVANGASASATWASKTPDEILKDVNELLISVWSASGYAVPPTKLLIAPVPFGLIATRVISAAGNQTVLAFLETNNILTAEKGIKLEIKSVKWLDKAVRPGATTDRMIAYTQRPDYVRYPLVPLQAAPQQFRGIWIVVPYYGRLGVVETVYPETIGYRDGIG</sequence>